<evidence type="ECO:0000313" key="2">
    <source>
        <dbReference type="Proteomes" id="UP000027361"/>
    </source>
</evidence>
<accession>A0A066V721</accession>
<comment type="caution">
    <text evidence="1">The sequence shown here is derived from an EMBL/GenBank/DDBJ whole genome shotgun (WGS) entry which is preliminary data.</text>
</comment>
<dbReference type="RefSeq" id="XP_013240331.1">
    <property type="nucleotide sequence ID" value="XM_013384877.1"/>
</dbReference>
<keyword evidence="2" id="KW-1185">Reference proteome</keyword>
<proteinExistence type="predicted"/>
<dbReference type="Proteomes" id="UP000027361">
    <property type="component" value="Unassembled WGS sequence"/>
</dbReference>
<evidence type="ECO:0000313" key="1">
    <source>
        <dbReference type="EMBL" id="KDN37266.1"/>
    </source>
</evidence>
<reference evidence="1 2" key="1">
    <citation type="submission" date="2014-05" db="EMBL/GenBank/DDBJ databases">
        <title>Draft genome sequence of a rare smut relative, Tilletiaria anomala UBC 951.</title>
        <authorList>
            <consortium name="DOE Joint Genome Institute"/>
            <person name="Toome M."/>
            <person name="Kuo A."/>
            <person name="Henrissat B."/>
            <person name="Lipzen A."/>
            <person name="Tritt A."/>
            <person name="Yoshinaga Y."/>
            <person name="Zane M."/>
            <person name="Barry K."/>
            <person name="Grigoriev I.V."/>
            <person name="Spatafora J.W."/>
            <person name="Aimea M.C."/>
        </authorList>
    </citation>
    <scope>NUCLEOTIDE SEQUENCE [LARGE SCALE GENOMIC DNA]</scope>
    <source>
        <strain evidence="1 2">UBC 951</strain>
    </source>
</reference>
<sequence>MVHVMGPSGRQANAATFGSASFQAWRKESAEKLHPQGHPRSLQIIQDDYRLGFKVYQELPCEIITDTFLIYNAKVENGEREEDDEQLRAMTTLRNLARKLQDGT</sequence>
<dbReference type="HOGENOM" id="CLU_2251901_0_0_1"/>
<organism evidence="1 2">
    <name type="scientific">Tilletiaria anomala (strain ATCC 24038 / CBS 436.72 / UBC 951)</name>
    <dbReference type="NCBI Taxonomy" id="1037660"/>
    <lineage>
        <taxon>Eukaryota</taxon>
        <taxon>Fungi</taxon>
        <taxon>Dikarya</taxon>
        <taxon>Basidiomycota</taxon>
        <taxon>Ustilaginomycotina</taxon>
        <taxon>Exobasidiomycetes</taxon>
        <taxon>Georgefischeriales</taxon>
        <taxon>Tilletiariaceae</taxon>
        <taxon>Tilletiaria</taxon>
    </lineage>
</organism>
<dbReference type="GeneID" id="25266220"/>
<gene>
    <name evidence="1" type="ORF">K437DRAFT_270904</name>
</gene>
<protein>
    <submittedName>
        <fullName evidence="1">Uncharacterized protein</fullName>
    </submittedName>
</protein>
<name>A0A066V721_TILAU</name>
<dbReference type="EMBL" id="JMSN01000142">
    <property type="protein sequence ID" value="KDN37266.1"/>
    <property type="molecule type" value="Genomic_DNA"/>
</dbReference>
<dbReference type="InParanoid" id="A0A066V721"/>
<dbReference type="AlphaFoldDB" id="A0A066V721"/>